<reference evidence="9" key="1">
    <citation type="submission" date="2022-10" db="EMBL/GenBank/DDBJ databases">
        <title>YIM 151497 complete genome.</title>
        <authorList>
            <person name="Chen X."/>
        </authorList>
    </citation>
    <scope>NUCLEOTIDE SEQUENCE</scope>
    <source>
        <strain evidence="9">YIM 151497</strain>
    </source>
</reference>
<protein>
    <recommendedName>
        <fullName evidence="6">Pseudouridine synthase</fullName>
        <ecNumber evidence="6">5.4.99.-</ecNumber>
    </recommendedName>
</protein>
<evidence type="ECO:0000256" key="2">
    <source>
        <dbReference type="ARBA" id="ARBA00008348"/>
    </source>
</evidence>
<dbReference type="Gene3D" id="3.10.290.10">
    <property type="entry name" value="RNA-binding S4 domain"/>
    <property type="match status" value="1"/>
</dbReference>
<evidence type="ECO:0000313" key="10">
    <source>
        <dbReference type="Proteomes" id="UP001163882"/>
    </source>
</evidence>
<accession>A0ABY6IQF0</accession>
<feature type="domain" description="RNA-binding S4" evidence="8">
    <location>
        <begin position="11"/>
        <end position="70"/>
    </location>
</feature>
<dbReference type="EMBL" id="CP107716">
    <property type="protein sequence ID" value="UYQ71542.1"/>
    <property type="molecule type" value="Genomic_DNA"/>
</dbReference>
<feature type="compositionally biased region" description="Basic and acidic residues" evidence="7">
    <location>
        <begin position="506"/>
        <end position="530"/>
    </location>
</feature>
<dbReference type="InterPro" id="IPR020103">
    <property type="entry name" value="PsdUridine_synth_cat_dom_sf"/>
</dbReference>
<dbReference type="InterPro" id="IPR042092">
    <property type="entry name" value="PsdUridine_s_RsuA/RluB/E/F_cat"/>
</dbReference>
<dbReference type="Proteomes" id="UP001163882">
    <property type="component" value="Chromosome"/>
</dbReference>
<dbReference type="PROSITE" id="PS50889">
    <property type="entry name" value="S4"/>
    <property type="match status" value="1"/>
</dbReference>
<dbReference type="Gene3D" id="3.30.70.1560">
    <property type="entry name" value="Alpha-L RNA-binding motif"/>
    <property type="match status" value="1"/>
</dbReference>
<dbReference type="PANTHER" id="PTHR47683:SF3">
    <property type="entry name" value="RIBOSOMAL LARGE SUBUNIT PSEUDOURIDINE SYNTHASE B"/>
    <property type="match status" value="1"/>
</dbReference>
<comment type="similarity">
    <text evidence="2 6">Belongs to the pseudouridine synthase RsuA family.</text>
</comment>
<dbReference type="PROSITE" id="PS01149">
    <property type="entry name" value="PSI_RSU"/>
    <property type="match status" value="1"/>
</dbReference>
<keyword evidence="10" id="KW-1185">Reference proteome</keyword>
<feature type="region of interest" description="Disordered" evidence="7">
    <location>
        <begin position="250"/>
        <end position="530"/>
    </location>
</feature>
<dbReference type="SUPFAM" id="SSF55174">
    <property type="entry name" value="Alpha-L RNA-binding motif"/>
    <property type="match status" value="1"/>
</dbReference>
<keyword evidence="4 6" id="KW-0413">Isomerase</keyword>
<dbReference type="NCBIfam" id="TIGR00093">
    <property type="entry name" value="pseudouridine synthase"/>
    <property type="match status" value="1"/>
</dbReference>
<evidence type="ECO:0000259" key="8">
    <source>
        <dbReference type="SMART" id="SM00363"/>
    </source>
</evidence>
<feature type="compositionally biased region" description="Basic and acidic residues" evidence="7">
    <location>
        <begin position="368"/>
        <end position="393"/>
    </location>
</feature>
<dbReference type="InterPro" id="IPR018496">
    <property type="entry name" value="PsdUridine_synth_RsuA/RluB_CS"/>
</dbReference>
<dbReference type="Pfam" id="PF01479">
    <property type="entry name" value="S4"/>
    <property type="match status" value="1"/>
</dbReference>
<dbReference type="InterPro" id="IPR006145">
    <property type="entry name" value="PsdUridine_synth_RsuA/RluA"/>
</dbReference>
<evidence type="ECO:0000313" key="9">
    <source>
        <dbReference type="EMBL" id="UYQ71542.1"/>
    </source>
</evidence>
<dbReference type="Gene3D" id="3.30.70.580">
    <property type="entry name" value="Pseudouridine synthase I, catalytic domain, N-terminal subdomain"/>
    <property type="match status" value="1"/>
</dbReference>
<organism evidence="9 10">
    <name type="scientific">Pelagibacterium flavum</name>
    <dbReference type="NCBI Taxonomy" id="2984530"/>
    <lineage>
        <taxon>Bacteria</taxon>
        <taxon>Pseudomonadati</taxon>
        <taxon>Pseudomonadota</taxon>
        <taxon>Alphaproteobacteria</taxon>
        <taxon>Hyphomicrobiales</taxon>
        <taxon>Devosiaceae</taxon>
        <taxon>Pelagibacterium</taxon>
    </lineage>
</organism>
<dbReference type="SUPFAM" id="SSF55120">
    <property type="entry name" value="Pseudouridine synthase"/>
    <property type="match status" value="1"/>
</dbReference>
<dbReference type="PANTHER" id="PTHR47683">
    <property type="entry name" value="PSEUDOURIDINE SYNTHASE FAMILY PROTEIN-RELATED"/>
    <property type="match status" value="1"/>
</dbReference>
<comment type="catalytic activity">
    <reaction evidence="1">
        <text>a uridine in RNA = a pseudouridine in RNA</text>
        <dbReference type="Rhea" id="RHEA:48348"/>
        <dbReference type="Rhea" id="RHEA-COMP:12068"/>
        <dbReference type="Rhea" id="RHEA-COMP:12069"/>
        <dbReference type="ChEBI" id="CHEBI:65314"/>
        <dbReference type="ChEBI" id="CHEBI:65315"/>
    </reaction>
</comment>
<evidence type="ECO:0000256" key="4">
    <source>
        <dbReference type="ARBA" id="ARBA00023235"/>
    </source>
</evidence>
<dbReference type="SMART" id="SM00363">
    <property type="entry name" value="S4"/>
    <property type="match status" value="1"/>
</dbReference>
<feature type="compositionally biased region" description="Gly residues" evidence="7">
    <location>
        <begin position="475"/>
        <end position="487"/>
    </location>
</feature>
<proteinExistence type="inferred from homology"/>
<evidence type="ECO:0000256" key="1">
    <source>
        <dbReference type="ARBA" id="ARBA00000073"/>
    </source>
</evidence>
<dbReference type="CDD" id="cd00165">
    <property type="entry name" value="S4"/>
    <property type="match status" value="1"/>
</dbReference>
<sequence>MSDKAPPPSGERLAKVIARAGVCSRRDAEAWITAGRIAVNGSPVKTPAFNVVESDTIAVDGKPLARKQATQLWLYHKPAGLMVTEKDPEGRATVFSEFEKLGLPRVLTVGRLDYNTEGLLLLTNDGGLKRTLELPATGWVRRYRVRAFGSVTQEQLDTLANGTTVEGVDYGPIEATLDSTSGSNVWISMSLREGKNREVRNVLGALGLEVNRLIRLSYGPFQLGDLPTGSVEKVKTRILQDQLGKRLAESAGADFDSPIAEEPNQPRRRSPQRESQPTERDRFGGLRKRPDFKRPERREEAPRTVHFDDGRPSQSFVPSGGDRKGKRDEGGFGDRPRRDAAGGKSFDRGGKSFGDRPQKPGGKPFGKGPRDAGGGDRSFRKDADRPPRRESAGGDRPFNKGPRRDGGGDRPFSSGPRREGAGADRPFSKGPRRDGAGGDRPFAKGPRREGTGADRPYSKGPRREGAGSDRPFSKGPGGQTRPGGKPFGKGPRRETGADRPTGQRPPRRDGKPSTGTRPDRPRRPRPDEDK</sequence>
<feature type="compositionally biased region" description="Basic and acidic residues" evidence="7">
    <location>
        <begin position="321"/>
        <end position="358"/>
    </location>
</feature>
<dbReference type="InterPro" id="IPR000748">
    <property type="entry name" value="PsdUridine_synth_RsuA/RluB/E/F"/>
</dbReference>
<evidence type="ECO:0000256" key="5">
    <source>
        <dbReference type="PROSITE-ProRule" id="PRU00182"/>
    </source>
</evidence>
<name>A0ABY6IQF0_9HYPH</name>
<evidence type="ECO:0000256" key="6">
    <source>
        <dbReference type="RuleBase" id="RU003887"/>
    </source>
</evidence>
<keyword evidence="3 5" id="KW-0694">RNA-binding</keyword>
<dbReference type="InterPro" id="IPR036986">
    <property type="entry name" value="S4_RNA-bd_sf"/>
</dbReference>
<feature type="compositionally biased region" description="Basic and acidic residues" evidence="7">
    <location>
        <begin position="276"/>
        <end position="311"/>
    </location>
</feature>
<dbReference type="Pfam" id="PF00849">
    <property type="entry name" value="PseudoU_synth_2"/>
    <property type="match status" value="1"/>
</dbReference>
<evidence type="ECO:0000256" key="3">
    <source>
        <dbReference type="ARBA" id="ARBA00022884"/>
    </source>
</evidence>
<dbReference type="InterPro" id="IPR050343">
    <property type="entry name" value="RsuA_PseudoU_synthase"/>
</dbReference>
<dbReference type="InterPro" id="IPR002942">
    <property type="entry name" value="S4_RNA-bd"/>
</dbReference>
<evidence type="ECO:0000256" key="7">
    <source>
        <dbReference type="SAM" id="MobiDB-lite"/>
    </source>
</evidence>
<dbReference type="InterPro" id="IPR020094">
    <property type="entry name" value="TruA/RsuA/RluB/E/F_N"/>
</dbReference>
<gene>
    <name evidence="9" type="ORF">OF122_16035</name>
</gene>
<dbReference type="RefSeq" id="WP_264225192.1">
    <property type="nucleotide sequence ID" value="NZ_CP107716.1"/>
</dbReference>
<dbReference type="EC" id="5.4.99.-" evidence="6"/>